<dbReference type="EMBL" id="SSTE01020983">
    <property type="protein sequence ID" value="KAA0033033.1"/>
    <property type="molecule type" value="Genomic_DNA"/>
</dbReference>
<evidence type="ECO:0000256" key="3">
    <source>
        <dbReference type="ARBA" id="ARBA00022695"/>
    </source>
</evidence>
<evidence type="ECO:0000313" key="9">
    <source>
        <dbReference type="EMBL" id="KAA0033033.1"/>
    </source>
</evidence>
<evidence type="ECO:0000256" key="6">
    <source>
        <dbReference type="ARBA" id="ARBA00022801"/>
    </source>
</evidence>
<dbReference type="AlphaFoldDB" id="A0A5D3BWV3"/>
<keyword evidence="1" id="KW-0645">Protease</keyword>
<dbReference type="GO" id="GO:0006508">
    <property type="term" value="P:proteolysis"/>
    <property type="evidence" value="ECO:0007669"/>
    <property type="project" value="UniProtKB-KW"/>
</dbReference>
<dbReference type="Proteomes" id="UP000321947">
    <property type="component" value="Unassembled WGS sequence"/>
</dbReference>
<evidence type="ECO:0000256" key="4">
    <source>
        <dbReference type="ARBA" id="ARBA00022722"/>
    </source>
</evidence>
<evidence type="ECO:0000313" key="10">
    <source>
        <dbReference type="EMBL" id="TYK03448.1"/>
    </source>
</evidence>
<evidence type="ECO:0000313" key="11">
    <source>
        <dbReference type="Proteomes" id="UP000321393"/>
    </source>
</evidence>
<dbReference type="OrthoDB" id="1924993at2759"/>
<keyword evidence="6" id="KW-0378">Hydrolase</keyword>
<dbReference type="PANTHER" id="PTHR24559">
    <property type="entry name" value="TRANSPOSON TY3-I GAG-POL POLYPROTEIN"/>
    <property type="match status" value="1"/>
</dbReference>
<proteinExistence type="predicted"/>
<sequence>MLQAWVIRPSRSSYSSPILSVKKNDGGWRLCVDHRKLNQITISNKFPIPVIEELLDELNGAKVFSKLDLKSEYHQIRMKEEAIEKTTFRTHKGHYEFLVMSFGLTNALANFQSLMNQANVTTKDPPRVGLEHQDLRSPSVNFTIFLEEAVYCIIEEI</sequence>
<evidence type="ECO:0000259" key="8">
    <source>
        <dbReference type="Pfam" id="PF00078"/>
    </source>
</evidence>
<evidence type="ECO:0000256" key="1">
    <source>
        <dbReference type="ARBA" id="ARBA00022670"/>
    </source>
</evidence>
<name>A0A5D3BWV3_CUCMM</name>
<dbReference type="InterPro" id="IPR043128">
    <property type="entry name" value="Rev_trsase/Diguanyl_cyclase"/>
</dbReference>
<dbReference type="CDD" id="cd01647">
    <property type="entry name" value="RT_LTR"/>
    <property type="match status" value="1"/>
</dbReference>
<organism evidence="10 12">
    <name type="scientific">Cucumis melo var. makuwa</name>
    <name type="common">Oriental melon</name>
    <dbReference type="NCBI Taxonomy" id="1194695"/>
    <lineage>
        <taxon>Eukaryota</taxon>
        <taxon>Viridiplantae</taxon>
        <taxon>Streptophyta</taxon>
        <taxon>Embryophyta</taxon>
        <taxon>Tracheophyta</taxon>
        <taxon>Spermatophyta</taxon>
        <taxon>Magnoliopsida</taxon>
        <taxon>eudicotyledons</taxon>
        <taxon>Gunneridae</taxon>
        <taxon>Pentapetalae</taxon>
        <taxon>rosids</taxon>
        <taxon>fabids</taxon>
        <taxon>Cucurbitales</taxon>
        <taxon>Cucurbitaceae</taxon>
        <taxon>Benincaseae</taxon>
        <taxon>Cucumis</taxon>
    </lineage>
</organism>
<evidence type="ECO:0000313" key="12">
    <source>
        <dbReference type="Proteomes" id="UP000321947"/>
    </source>
</evidence>
<evidence type="ECO:0000256" key="5">
    <source>
        <dbReference type="ARBA" id="ARBA00022759"/>
    </source>
</evidence>
<keyword evidence="7 10" id="KW-0695">RNA-directed DNA polymerase</keyword>
<keyword evidence="5" id="KW-0255">Endonuclease</keyword>
<dbReference type="EMBL" id="SSTD01014931">
    <property type="protein sequence ID" value="TYK03448.1"/>
    <property type="molecule type" value="Genomic_DNA"/>
</dbReference>
<dbReference type="Proteomes" id="UP000321393">
    <property type="component" value="Unassembled WGS sequence"/>
</dbReference>
<dbReference type="Gene3D" id="3.30.70.270">
    <property type="match status" value="1"/>
</dbReference>
<dbReference type="InterPro" id="IPR043502">
    <property type="entry name" value="DNA/RNA_pol_sf"/>
</dbReference>
<evidence type="ECO:0000256" key="7">
    <source>
        <dbReference type="ARBA" id="ARBA00022918"/>
    </source>
</evidence>
<dbReference type="Pfam" id="PF00078">
    <property type="entry name" value="RVT_1"/>
    <property type="match status" value="1"/>
</dbReference>
<keyword evidence="4" id="KW-0540">Nuclease</keyword>
<dbReference type="InterPro" id="IPR053134">
    <property type="entry name" value="RNA-dir_DNA_polymerase"/>
</dbReference>
<keyword evidence="2" id="KW-0808">Transferase</keyword>
<dbReference type="GO" id="GO:0008233">
    <property type="term" value="F:peptidase activity"/>
    <property type="evidence" value="ECO:0007669"/>
    <property type="project" value="UniProtKB-KW"/>
</dbReference>
<dbReference type="InterPro" id="IPR000477">
    <property type="entry name" value="RT_dom"/>
</dbReference>
<feature type="domain" description="Reverse transcriptase" evidence="8">
    <location>
        <begin position="21"/>
        <end position="118"/>
    </location>
</feature>
<gene>
    <name evidence="10" type="ORF">E5676_scaffold121G00530</name>
    <name evidence="9" type="ORF">E6C27_scaffold269G001380</name>
</gene>
<dbReference type="PANTHER" id="PTHR24559:SF450">
    <property type="entry name" value="RNA-DIRECTED DNA POLYMERASE HOMOLOG"/>
    <property type="match status" value="1"/>
</dbReference>
<keyword evidence="3" id="KW-0548">Nucleotidyltransferase</keyword>
<dbReference type="SUPFAM" id="SSF56672">
    <property type="entry name" value="DNA/RNA polymerases"/>
    <property type="match status" value="1"/>
</dbReference>
<protein>
    <submittedName>
        <fullName evidence="10">RNA-directed DNA polymerase-like protein</fullName>
    </submittedName>
</protein>
<comment type="caution">
    <text evidence="10">The sequence shown here is derived from an EMBL/GenBank/DDBJ whole genome shotgun (WGS) entry which is preliminary data.</text>
</comment>
<accession>A0A5D3BWV3</accession>
<dbReference type="GO" id="GO:0004519">
    <property type="term" value="F:endonuclease activity"/>
    <property type="evidence" value="ECO:0007669"/>
    <property type="project" value="UniProtKB-KW"/>
</dbReference>
<dbReference type="FunFam" id="3.10.10.10:FF:000007">
    <property type="entry name" value="Retrovirus-related Pol polyprotein from transposon 17.6-like Protein"/>
    <property type="match status" value="1"/>
</dbReference>
<dbReference type="GO" id="GO:0003964">
    <property type="term" value="F:RNA-directed DNA polymerase activity"/>
    <property type="evidence" value="ECO:0007669"/>
    <property type="project" value="UniProtKB-KW"/>
</dbReference>
<dbReference type="Gene3D" id="3.10.10.10">
    <property type="entry name" value="HIV Type 1 Reverse Transcriptase, subunit A, domain 1"/>
    <property type="match status" value="1"/>
</dbReference>
<evidence type="ECO:0000256" key="2">
    <source>
        <dbReference type="ARBA" id="ARBA00022679"/>
    </source>
</evidence>
<reference evidence="11 12" key="1">
    <citation type="submission" date="2019-08" db="EMBL/GenBank/DDBJ databases">
        <title>Draft genome sequences of two oriental melons (Cucumis melo L. var makuwa).</title>
        <authorList>
            <person name="Kwon S.-Y."/>
        </authorList>
    </citation>
    <scope>NUCLEOTIDE SEQUENCE [LARGE SCALE GENOMIC DNA]</scope>
    <source>
        <strain evidence="12">cv. Chang Bougi</strain>
        <strain evidence="11">cv. SW 3</strain>
        <tissue evidence="10">Leaf</tissue>
    </source>
</reference>